<dbReference type="PANTHER" id="PTHR21373">
    <property type="entry name" value="GLUCOSE REPRESSIBLE PROTEIN MAK10"/>
    <property type="match status" value="1"/>
</dbReference>
<dbReference type="EMBL" id="HBHI01026386">
    <property type="protein sequence ID" value="CAD9694600.1"/>
    <property type="molecule type" value="Transcribed_RNA"/>
</dbReference>
<dbReference type="InterPro" id="IPR007244">
    <property type="entry name" value="Naa35_N"/>
</dbReference>
<evidence type="ECO:0000256" key="1">
    <source>
        <dbReference type="SAM" id="MobiDB-lite"/>
    </source>
</evidence>
<gene>
    <name evidence="3" type="ORF">EANT1437_LOCUS13504</name>
</gene>
<sequence>MIQKEASAIDYLFREEHKLDARTTPYVTNYVLSITVSILEHYLSLSIELDLFTGHHDLSIAFWYWDFLMSTQLNVSNMMLMAKVERDKLQQTIILQEEQNNAPTKLKREKKKGKRGEKGKRGGNKGGTTSAYTPPEMTAEDVEDQINYLILGLKRTLCRGTVRFIAALTQAGICKKPKYEFTSQEKRYEKRFELFQTVNHPPALKYDDYVQGSDFSSVSQLELITSASECFKSAKVIVDNILENIVKVDKLYLAVRKEEVMKLAKVCVGNNLYLHKMLLQAQKGNDLSNSVMMMDFKSHNQFCSITIN</sequence>
<proteinExistence type="predicted"/>
<accession>A0A7S2SAQ4</accession>
<dbReference type="PANTHER" id="PTHR21373:SF0">
    <property type="entry name" value="N-ALPHA-ACETYLTRANSFERASE 35, NATC AUXILIARY SUBUNIT"/>
    <property type="match status" value="1"/>
</dbReference>
<organism evidence="3">
    <name type="scientific">Eucampia antarctica</name>
    <dbReference type="NCBI Taxonomy" id="49252"/>
    <lineage>
        <taxon>Eukaryota</taxon>
        <taxon>Sar</taxon>
        <taxon>Stramenopiles</taxon>
        <taxon>Ochrophyta</taxon>
        <taxon>Bacillariophyta</taxon>
        <taxon>Mediophyceae</taxon>
        <taxon>Biddulphiophycidae</taxon>
        <taxon>Hemiaulales</taxon>
        <taxon>Hemiaulaceae</taxon>
        <taxon>Eucampia</taxon>
    </lineage>
</organism>
<feature type="region of interest" description="Disordered" evidence="1">
    <location>
        <begin position="100"/>
        <end position="137"/>
    </location>
</feature>
<feature type="domain" description="NAA35-like TPR repeats" evidence="2">
    <location>
        <begin position="2"/>
        <end position="305"/>
    </location>
</feature>
<dbReference type="AlphaFoldDB" id="A0A7S2SAQ4"/>
<dbReference type="Pfam" id="PF25789">
    <property type="entry name" value="TPR_NAA35"/>
    <property type="match status" value="1"/>
</dbReference>
<dbReference type="InterPro" id="IPR057982">
    <property type="entry name" value="TPR_NAA35"/>
</dbReference>
<name>A0A7S2SAQ4_9STRA</name>
<feature type="compositionally biased region" description="Basic residues" evidence="1">
    <location>
        <begin position="105"/>
        <end position="123"/>
    </location>
</feature>
<evidence type="ECO:0000313" key="3">
    <source>
        <dbReference type="EMBL" id="CAD9694600.1"/>
    </source>
</evidence>
<protein>
    <recommendedName>
        <fullName evidence="2">NAA35-like TPR repeats domain-containing protein</fullName>
    </recommendedName>
</protein>
<reference evidence="3" key="1">
    <citation type="submission" date="2021-01" db="EMBL/GenBank/DDBJ databases">
        <authorList>
            <person name="Corre E."/>
            <person name="Pelletier E."/>
            <person name="Niang G."/>
            <person name="Scheremetjew M."/>
            <person name="Finn R."/>
            <person name="Kale V."/>
            <person name="Holt S."/>
            <person name="Cochrane G."/>
            <person name="Meng A."/>
            <person name="Brown T."/>
            <person name="Cohen L."/>
        </authorList>
    </citation>
    <scope>NUCLEOTIDE SEQUENCE</scope>
    <source>
        <strain evidence="3">CCMP1452</strain>
    </source>
</reference>
<dbReference type="GO" id="GO:0031417">
    <property type="term" value="C:NatC complex"/>
    <property type="evidence" value="ECO:0007669"/>
    <property type="project" value="InterPro"/>
</dbReference>
<evidence type="ECO:0000259" key="2">
    <source>
        <dbReference type="Pfam" id="PF25789"/>
    </source>
</evidence>